<reference evidence="1 2" key="1">
    <citation type="submission" date="2009-01" db="EMBL/GenBank/DDBJ databases">
        <authorList>
            <person name="Qin X."/>
            <person name="Bachman B."/>
            <person name="Battles P."/>
            <person name="Bell A."/>
            <person name="Bess C."/>
            <person name="Bickham C."/>
            <person name="Chaboub L."/>
            <person name="Chen D."/>
            <person name="Coyle M."/>
            <person name="Deiros D.R."/>
            <person name="Dinh H."/>
            <person name="Forbes L."/>
            <person name="Fowler G."/>
            <person name="Francisco L."/>
            <person name="Fu Q."/>
            <person name="Gubbala S."/>
            <person name="Hale W."/>
            <person name="Han Y."/>
            <person name="Hemphill L."/>
            <person name="Highlander S.K."/>
            <person name="Hirani K."/>
            <person name="Hogues M."/>
            <person name="Jackson L."/>
            <person name="Jakkamsetti A."/>
            <person name="Javaid M."/>
            <person name="Jiang H."/>
            <person name="Korchina V."/>
            <person name="Kovar C."/>
            <person name="Lara F."/>
            <person name="Lee S."/>
            <person name="Mata R."/>
            <person name="Mathew T."/>
            <person name="Moen C."/>
            <person name="Morales K."/>
            <person name="Munidasa M."/>
            <person name="Nazareth L."/>
            <person name="Ngo R."/>
            <person name="Nguyen L."/>
            <person name="Okwuonu G."/>
            <person name="Ongeri F."/>
            <person name="Patil S."/>
            <person name="Petrosino J."/>
            <person name="Pham C."/>
            <person name="Pham P."/>
            <person name="Pu L.-L."/>
            <person name="Puazo M."/>
            <person name="Raj R."/>
            <person name="Reid J."/>
            <person name="Rouhana J."/>
            <person name="Saada N."/>
            <person name="Shang Y."/>
            <person name="Simmons D."/>
            <person name="Thornton R."/>
            <person name="Warren J."/>
            <person name="Weissenberger G."/>
            <person name="Zhang J."/>
            <person name="Zhang L."/>
            <person name="Zhou C."/>
            <person name="Zhu D."/>
            <person name="Muzny D."/>
            <person name="Worley K."/>
            <person name="Gibbs R."/>
        </authorList>
    </citation>
    <scope>NUCLEOTIDE SEQUENCE [LARGE SCALE GENOMIC DNA]</scope>
    <source>
        <strain evidence="1 2">ATCC 35098</strain>
    </source>
</reference>
<evidence type="ECO:0000313" key="1">
    <source>
        <dbReference type="EMBL" id="EEI82822.1"/>
    </source>
</evidence>
<name>C2CI27_9FIRM</name>
<sequence length="381" mass="44472">MIYYVAYYNPIEEINRRTPNFAAEDKIDYICDTINDIGEKVTILSNSKSLIRKFLQTTQYIESDNKKIIMFASLPKLNIFLHIINVLFGYLQLSWYLVKNVNNDDTVIVYHSLGYRNLIKNIKLIKRFRYILEVEELYKHINDNKSSFKNKEHKVFKYPDAYIFSNSELNNVVNKYHKPSVVVNGVYRANTTKFKKLNNKSIRIVYAGSLEKQKGVDYVIKSCEFLNKDYDMRIIGFGSESDIRRVKSLILEVKNSSRCKIQYDGLFKGEDYISYLQKFDIGICIQDPNDEFNKYEFPSKILSYMSNGLSVVVNKLEQVENSDLHEYLTVSEGIDAYKISEAIKRVDMNENSNVDILKGLDEQFKLKLYKLIKGELGDANE</sequence>
<evidence type="ECO:0008006" key="3">
    <source>
        <dbReference type="Google" id="ProtNLM"/>
    </source>
</evidence>
<dbReference type="eggNOG" id="COG0438">
    <property type="taxonomic scope" value="Bacteria"/>
</dbReference>
<dbReference type="RefSeq" id="WP_004837253.1">
    <property type="nucleotide sequence ID" value="NZ_GG666297.1"/>
</dbReference>
<proteinExistence type="predicted"/>
<dbReference type="Proteomes" id="UP000003744">
    <property type="component" value="Unassembled WGS sequence"/>
</dbReference>
<dbReference type="Pfam" id="PF13692">
    <property type="entry name" value="Glyco_trans_1_4"/>
    <property type="match status" value="1"/>
</dbReference>
<dbReference type="EMBL" id="ACGC01000052">
    <property type="protein sequence ID" value="EEI82822.1"/>
    <property type="molecule type" value="Genomic_DNA"/>
</dbReference>
<organism evidence="1 2">
    <name type="scientific">Anaerococcus tetradius ATCC 35098</name>
    <dbReference type="NCBI Taxonomy" id="525255"/>
    <lineage>
        <taxon>Bacteria</taxon>
        <taxon>Bacillati</taxon>
        <taxon>Bacillota</taxon>
        <taxon>Tissierellia</taxon>
        <taxon>Tissierellales</taxon>
        <taxon>Peptoniphilaceae</taxon>
        <taxon>Anaerococcus</taxon>
    </lineage>
</organism>
<comment type="caution">
    <text evidence="1">The sequence shown here is derived from an EMBL/GenBank/DDBJ whole genome shotgun (WGS) entry which is preliminary data.</text>
</comment>
<accession>C2CI27</accession>
<protein>
    <recommendedName>
        <fullName evidence="3">Glycosyltransferase, group 1 family protein</fullName>
    </recommendedName>
</protein>
<dbReference type="SUPFAM" id="SSF53756">
    <property type="entry name" value="UDP-Glycosyltransferase/glycogen phosphorylase"/>
    <property type="match status" value="1"/>
</dbReference>
<evidence type="ECO:0000313" key="2">
    <source>
        <dbReference type="Proteomes" id="UP000003744"/>
    </source>
</evidence>
<dbReference type="AlphaFoldDB" id="C2CI27"/>
<dbReference type="Gene3D" id="3.40.50.2000">
    <property type="entry name" value="Glycogen Phosphorylase B"/>
    <property type="match status" value="1"/>
</dbReference>
<gene>
    <name evidence="1" type="ORF">HMPREF0077_1137</name>
</gene>
<dbReference type="HOGENOM" id="CLU_060299_0_0_9"/>